<dbReference type="AlphaFoldDB" id="A0A4R7CX86"/>
<name>A0A4R7CX86_9SPHI</name>
<dbReference type="OrthoDB" id="597977at2"/>
<reference evidence="1 2" key="1">
    <citation type="submission" date="2019-03" db="EMBL/GenBank/DDBJ databases">
        <title>Genomic Encyclopedia of Type Strains, Phase III (KMG-III): the genomes of soil and plant-associated and newly described type strains.</title>
        <authorList>
            <person name="Whitman W."/>
        </authorList>
    </citation>
    <scope>NUCLEOTIDE SEQUENCE [LARGE SCALE GENOMIC DNA]</scope>
    <source>
        <strain evidence="1 2">CGMCC 1.12801</strain>
    </source>
</reference>
<protein>
    <recommendedName>
        <fullName evidence="3">Helix-turn-helix protein</fullName>
    </recommendedName>
</protein>
<keyword evidence="2" id="KW-1185">Reference proteome</keyword>
<organism evidence="1 2">
    <name type="scientific">Sphingobacterium paludis</name>
    <dbReference type="NCBI Taxonomy" id="1476465"/>
    <lineage>
        <taxon>Bacteria</taxon>
        <taxon>Pseudomonadati</taxon>
        <taxon>Bacteroidota</taxon>
        <taxon>Sphingobacteriia</taxon>
        <taxon>Sphingobacteriales</taxon>
        <taxon>Sphingobacteriaceae</taxon>
        <taxon>Sphingobacterium</taxon>
    </lineage>
</organism>
<dbReference type="RefSeq" id="WP_133641168.1">
    <property type="nucleotide sequence ID" value="NZ_SNZV01000007.1"/>
</dbReference>
<comment type="caution">
    <text evidence="1">The sequence shown here is derived from an EMBL/GenBank/DDBJ whole genome shotgun (WGS) entry which is preliminary data.</text>
</comment>
<sequence>MEYRQNPFLFLEQRLNRIEDLIGNLNQTFAKLHLDGVREDREPEFIDAVEVSTIAKVKLNTIYAYNTRGTIPIYSSETPIIYKRDEIVEWLGNGKKLTPRLEKLMEERKLIKK</sequence>
<evidence type="ECO:0000313" key="1">
    <source>
        <dbReference type="EMBL" id="TDS11704.1"/>
    </source>
</evidence>
<evidence type="ECO:0008006" key="3">
    <source>
        <dbReference type="Google" id="ProtNLM"/>
    </source>
</evidence>
<gene>
    <name evidence="1" type="ORF">B0I21_10745</name>
</gene>
<dbReference type="EMBL" id="SNZV01000007">
    <property type="protein sequence ID" value="TDS11704.1"/>
    <property type="molecule type" value="Genomic_DNA"/>
</dbReference>
<accession>A0A4R7CX86</accession>
<proteinExistence type="predicted"/>
<evidence type="ECO:0000313" key="2">
    <source>
        <dbReference type="Proteomes" id="UP000294752"/>
    </source>
</evidence>
<dbReference type="Proteomes" id="UP000294752">
    <property type="component" value="Unassembled WGS sequence"/>
</dbReference>